<dbReference type="KEGG" id="hsd:SD1D_2194"/>
<dbReference type="InterPro" id="IPR003029">
    <property type="entry name" value="S1_domain"/>
</dbReference>
<dbReference type="InterPro" id="IPR012340">
    <property type="entry name" value="NA-bd_OB-fold"/>
</dbReference>
<feature type="domain" description="S1 motif" evidence="2">
    <location>
        <begin position="147"/>
        <end position="208"/>
    </location>
</feature>
<evidence type="ECO:0000259" key="2">
    <source>
        <dbReference type="PROSITE" id="PS50126"/>
    </source>
</evidence>
<proteinExistence type="inferred from homology"/>
<comment type="similarity">
    <text evidence="1">Belongs to the CvfB family.</text>
</comment>
<evidence type="ECO:0000256" key="1">
    <source>
        <dbReference type="PIRNR" id="PIRNR012524"/>
    </source>
</evidence>
<dbReference type="OrthoDB" id="9801597at2"/>
<dbReference type="Pfam" id="PF13509">
    <property type="entry name" value="S1_2"/>
    <property type="match status" value="2"/>
</dbReference>
<name>A0A0K8J8F7_9FIRM</name>
<keyword evidence="4" id="KW-1185">Reference proteome</keyword>
<dbReference type="InterPro" id="IPR040764">
    <property type="entry name" value="CvfB_WH"/>
</dbReference>
<dbReference type="InterPro" id="IPR014464">
    <property type="entry name" value="CvfB_fam"/>
</dbReference>
<dbReference type="EMBL" id="LN879430">
    <property type="protein sequence ID" value="CUH93709.1"/>
    <property type="molecule type" value="Genomic_DNA"/>
</dbReference>
<evidence type="ECO:0000313" key="4">
    <source>
        <dbReference type="Proteomes" id="UP000196053"/>
    </source>
</evidence>
<dbReference type="SMART" id="SM00316">
    <property type="entry name" value="S1"/>
    <property type="match status" value="2"/>
</dbReference>
<dbReference type="Proteomes" id="UP000196053">
    <property type="component" value="Chromosome I"/>
</dbReference>
<dbReference type="Pfam" id="PF17783">
    <property type="entry name" value="WHD_CvfB"/>
    <property type="match status" value="1"/>
</dbReference>
<dbReference type="PROSITE" id="PS50126">
    <property type="entry name" value="S1"/>
    <property type="match status" value="1"/>
</dbReference>
<accession>A0A0K8J8F7</accession>
<dbReference type="AlphaFoldDB" id="A0A0K8J8F7"/>
<dbReference type="RefSeq" id="WP_058258939.1">
    <property type="nucleotide sequence ID" value="NZ_DUPS01000047.1"/>
</dbReference>
<sequence>MLELGKYQTLEVCKKTDFGVYLCKPGSDMSHRVLLPLKEVPDNVKLKDQIDVFIYKDSEDRYIATTSKVPITVGSLALLRVKEVTAIGAFLDWGLSKDLFLPFKEQTSKVKTGDKVLVSLYVDKSKRLCATMKVYDYLSTDSNYQVGDMVSGIIYDKLEAFGAFVAVDNLYSALIPNNEIFKPLNIGETVKARVIEVRDDKKLTLSLRDRSYIQMDSDAQMILERLKEAGGFLPYHDKTDSQLIKENFHISKNSFKRAIGKLYKERLITISENGISLNKDS</sequence>
<reference evidence="4" key="1">
    <citation type="submission" date="2015-09" db="EMBL/GenBank/DDBJ databases">
        <authorList>
            <person name="Wibberg D."/>
        </authorList>
    </citation>
    <scope>NUCLEOTIDE SEQUENCE [LARGE SCALE GENOMIC DNA]</scope>
    <source>
        <strain evidence="4">SD1D</strain>
    </source>
</reference>
<protein>
    <recommendedName>
        <fullName evidence="2">S1 motif domain-containing protein</fullName>
    </recommendedName>
</protein>
<dbReference type="InterPro" id="IPR039566">
    <property type="entry name" value="CvfB_S1_st"/>
</dbReference>
<organism evidence="3 4">
    <name type="scientific">Herbinix luporum</name>
    <dbReference type="NCBI Taxonomy" id="1679721"/>
    <lineage>
        <taxon>Bacteria</taxon>
        <taxon>Bacillati</taxon>
        <taxon>Bacillota</taxon>
        <taxon>Clostridia</taxon>
        <taxon>Lachnospirales</taxon>
        <taxon>Lachnospiraceae</taxon>
        <taxon>Herbinix</taxon>
    </lineage>
</organism>
<dbReference type="InterPro" id="IPR036388">
    <property type="entry name" value="WH-like_DNA-bd_sf"/>
</dbReference>
<dbReference type="InterPro" id="IPR048587">
    <property type="entry name" value="CvfB_S1_3rd"/>
</dbReference>
<dbReference type="SUPFAM" id="SSF50249">
    <property type="entry name" value="Nucleic acid-binding proteins"/>
    <property type="match status" value="1"/>
</dbReference>
<dbReference type="Pfam" id="PF21543">
    <property type="entry name" value="CvfB_2nd"/>
    <property type="match status" value="1"/>
</dbReference>
<dbReference type="PANTHER" id="PTHR37296">
    <property type="entry name" value="CONSERVED VIRULENCE FACTOR B"/>
    <property type="match status" value="1"/>
</dbReference>
<dbReference type="Gene3D" id="2.40.50.140">
    <property type="entry name" value="Nucleic acid-binding proteins"/>
    <property type="match status" value="2"/>
</dbReference>
<gene>
    <name evidence="3" type="ORF">SD1D_2194</name>
</gene>
<dbReference type="GO" id="GO:0003676">
    <property type="term" value="F:nucleic acid binding"/>
    <property type="evidence" value="ECO:0007669"/>
    <property type="project" value="InterPro"/>
</dbReference>
<dbReference type="PIRSF" id="PIRSF012524">
    <property type="entry name" value="YitL_S1"/>
    <property type="match status" value="1"/>
</dbReference>
<dbReference type="PANTHER" id="PTHR37296:SF1">
    <property type="entry name" value="CONSERVED VIRULENCE FACTOR B"/>
    <property type="match status" value="1"/>
</dbReference>
<dbReference type="Gene3D" id="1.10.10.10">
    <property type="entry name" value="Winged helix-like DNA-binding domain superfamily/Winged helix DNA-binding domain"/>
    <property type="match status" value="1"/>
</dbReference>
<evidence type="ECO:0000313" key="3">
    <source>
        <dbReference type="EMBL" id="CUH93709.1"/>
    </source>
</evidence>